<comment type="caution">
    <text evidence="2">The sequence shown here is derived from an EMBL/GenBank/DDBJ whole genome shotgun (WGS) entry which is preliminary data.</text>
</comment>
<dbReference type="Gene3D" id="1.50.10.20">
    <property type="match status" value="1"/>
</dbReference>
<dbReference type="Proteomes" id="UP000228758">
    <property type="component" value="Unassembled WGS sequence"/>
</dbReference>
<feature type="chain" id="PRO_5014799450" evidence="1">
    <location>
        <begin position="25"/>
        <end position="393"/>
    </location>
</feature>
<name>A0A2M9CHK0_9MICO</name>
<protein>
    <submittedName>
        <fullName evidence="2">Glycosyl hydrolase family 76</fullName>
    </submittedName>
</protein>
<keyword evidence="1" id="KW-0732">Signal</keyword>
<sequence>MAALAVGAATAVLAGTAAPPMADAASASASSPWADRAIFTYDAMQDHLYLGAAGHQLYRLNTAGEGNPYSYLWEYREATQATADLHGVRGIGPAYANVARQRIANLDLYFNVREGGRAGYESYVPAPLGTGGDVYYDDNAIVGLTNVRQFRITGDATYLDKARQAFDIVSRGWNTDPNLTCPGGMDWIDRADNADRGANITGLTAQLAAHLYEQTSEQSYLTWSKRLYNWNNRCLKTSPGLYANSINDAGEINPTLWTYNSGAMIATATILYRATDDPAYLRQAKAAARGSLQYWTAENRLQQQPAIFNAFYFRDLLLLDSVSHDPSYRAAIEQYAESTWNANRDPATGLFHFQPSGGGDYNPSRPAATLDNAGMVQIFTFLAWDPQDLSNIS</sequence>
<dbReference type="InterPro" id="IPR014512">
    <property type="entry name" value="O_gly_hydro"/>
</dbReference>
<organism evidence="2 3">
    <name type="scientific">Diaminobutyricimonas aerilata</name>
    <dbReference type="NCBI Taxonomy" id="1162967"/>
    <lineage>
        <taxon>Bacteria</taxon>
        <taxon>Bacillati</taxon>
        <taxon>Actinomycetota</taxon>
        <taxon>Actinomycetes</taxon>
        <taxon>Micrococcales</taxon>
        <taxon>Microbacteriaceae</taxon>
        <taxon>Diaminobutyricimonas</taxon>
    </lineage>
</organism>
<accession>A0A2M9CHK0</accession>
<gene>
    <name evidence="2" type="ORF">CLV46_0894</name>
</gene>
<evidence type="ECO:0000256" key="1">
    <source>
        <dbReference type="SAM" id="SignalP"/>
    </source>
</evidence>
<dbReference type="EMBL" id="PGFF01000001">
    <property type="protein sequence ID" value="PJJ71349.1"/>
    <property type="molecule type" value="Genomic_DNA"/>
</dbReference>
<proteinExistence type="predicted"/>
<dbReference type="GO" id="GO:0016787">
    <property type="term" value="F:hydrolase activity"/>
    <property type="evidence" value="ECO:0007669"/>
    <property type="project" value="UniProtKB-KW"/>
</dbReference>
<dbReference type="GO" id="GO:0005975">
    <property type="term" value="P:carbohydrate metabolic process"/>
    <property type="evidence" value="ECO:0007669"/>
    <property type="project" value="InterPro"/>
</dbReference>
<dbReference type="PANTHER" id="PTHR47791:SF4">
    <property type="entry name" value="(PUTATIVE SECRETED PROTEIN)-RELATED"/>
    <property type="match status" value="1"/>
</dbReference>
<dbReference type="InterPro" id="IPR053169">
    <property type="entry name" value="MUG_Protein"/>
</dbReference>
<feature type="signal peptide" evidence="1">
    <location>
        <begin position="1"/>
        <end position="24"/>
    </location>
</feature>
<evidence type="ECO:0000313" key="3">
    <source>
        <dbReference type="Proteomes" id="UP000228758"/>
    </source>
</evidence>
<dbReference type="OrthoDB" id="2505409at2"/>
<dbReference type="AlphaFoldDB" id="A0A2M9CHK0"/>
<reference evidence="2 3" key="1">
    <citation type="submission" date="2017-11" db="EMBL/GenBank/DDBJ databases">
        <title>Genomic Encyclopedia of Archaeal and Bacterial Type Strains, Phase II (KMG-II): From Individual Species to Whole Genera.</title>
        <authorList>
            <person name="Goeker M."/>
        </authorList>
    </citation>
    <scope>NUCLEOTIDE SEQUENCE [LARGE SCALE GENOMIC DNA]</scope>
    <source>
        <strain evidence="2 3">DSM 27393</strain>
    </source>
</reference>
<dbReference type="PIRSF" id="PIRSF021505">
    <property type="entry name" value="O_gly_hdrol"/>
    <property type="match status" value="1"/>
</dbReference>
<keyword evidence="2" id="KW-0378">Hydrolase</keyword>
<dbReference type="InterPro" id="IPR005198">
    <property type="entry name" value="Glyco_hydro_76"/>
</dbReference>
<dbReference type="PANTHER" id="PTHR47791">
    <property type="entry name" value="MEIOTICALLY UP-REGULATED GENE 191 PROTEIN"/>
    <property type="match status" value="1"/>
</dbReference>
<evidence type="ECO:0000313" key="2">
    <source>
        <dbReference type="EMBL" id="PJJ71349.1"/>
    </source>
</evidence>
<dbReference type="InterPro" id="IPR008928">
    <property type="entry name" value="6-hairpin_glycosidase_sf"/>
</dbReference>
<dbReference type="Pfam" id="PF03663">
    <property type="entry name" value="Glyco_hydro_76"/>
    <property type="match status" value="1"/>
</dbReference>
<dbReference type="SUPFAM" id="SSF48208">
    <property type="entry name" value="Six-hairpin glycosidases"/>
    <property type="match status" value="1"/>
</dbReference>
<keyword evidence="3" id="KW-1185">Reference proteome</keyword>